<dbReference type="GO" id="GO:0022900">
    <property type="term" value="P:electron transport chain"/>
    <property type="evidence" value="ECO:0007669"/>
    <property type="project" value="UniProtKB-UniRule"/>
</dbReference>
<evidence type="ECO:0000256" key="3">
    <source>
        <dbReference type="ARBA" id="ARBA00022630"/>
    </source>
</evidence>
<keyword evidence="10" id="KW-0997">Cell inner membrane</keyword>
<comment type="function">
    <text evidence="10">Part of a membrane-bound complex that couples electron transfer with translocation of ions across the membrane.</text>
</comment>
<comment type="subunit">
    <text evidence="10">The complex is composed of six subunits: RnfA, RnfB, RnfC, RnfD, RnfE and RnfG.</text>
</comment>
<feature type="transmembrane region" description="Helical" evidence="10">
    <location>
        <begin position="266"/>
        <end position="286"/>
    </location>
</feature>
<feature type="transmembrane region" description="Helical" evidence="10">
    <location>
        <begin position="209"/>
        <end position="228"/>
    </location>
</feature>
<feature type="transmembrane region" description="Helical" evidence="10">
    <location>
        <begin position="95"/>
        <end position="113"/>
    </location>
</feature>
<dbReference type="InterPro" id="IPR004338">
    <property type="entry name" value="NqrB/RnfD"/>
</dbReference>
<sequence>MALIRSSSPHLRRAGSSAHLMRLLMFATLPGLAAMTFFFGWGTLLQVGWAMLLALGFEAAVMKLRGRPASFYLRDYSALVTAVLLGLALPPFAPWWLMVVGIFVAIVIAKHLYGGMGNNPFNPAMVAYALLLVSFPVDMTRWSAPFVLQGEDGWHVLGFLDTFKLIFGALEHSTLDAFTSATPLDELRHRGGLTTEEAFRNSTVLSNGVGAWHAVSAAYFMGGVFLLYRKVFTWHTPVAVLGSLAVFSTLFYIFSPDTYADPFFHLTMGATMLGAFFIATDPVTAATSNRGKLYYGAGIGLLIFIIRTWGSYPDAVAFAVLLMNLCAPFIDQYTQPRTYGHAKPKHGQKEST</sequence>
<evidence type="ECO:0000256" key="5">
    <source>
        <dbReference type="ARBA" id="ARBA00022692"/>
    </source>
</evidence>
<evidence type="ECO:0000256" key="6">
    <source>
        <dbReference type="ARBA" id="ARBA00022967"/>
    </source>
</evidence>
<dbReference type="OrthoDB" id="9776359at2"/>
<keyword evidence="7 10" id="KW-0249">Electron transport</keyword>
<dbReference type="GO" id="GO:0055085">
    <property type="term" value="P:transmembrane transport"/>
    <property type="evidence" value="ECO:0007669"/>
    <property type="project" value="InterPro"/>
</dbReference>
<reference evidence="12" key="1">
    <citation type="submission" date="2016-05" db="EMBL/GenBank/DDBJ databases">
        <authorList>
            <person name="Baek K."/>
            <person name="Yang S.-J."/>
        </authorList>
    </citation>
    <scope>NUCLEOTIDE SEQUENCE [LARGE SCALE GENOMIC DNA]</scope>
    <source>
        <strain evidence="12">ST58-10</strain>
    </source>
</reference>
<dbReference type="GO" id="GO:0005886">
    <property type="term" value="C:plasma membrane"/>
    <property type="evidence" value="ECO:0007669"/>
    <property type="project" value="UniProtKB-SubCell"/>
</dbReference>
<reference evidence="11 12" key="2">
    <citation type="journal article" date="2018" name="Int. J. Syst. Evol. Microbiol.">
        <title>Marinobacterium aestuarii sp. nov., a benzene-degrading marine bacterium isolated from estuary sediment.</title>
        <authorList>
            <person name="Bae S.S."/>
            <person name="Jung J."/>
            <person name="Chung D."/>
            <person name="Baek K."/>
        </authorList>
    </citation>
    <scope>NUCLEOTIDE SEQUENCE [LARGE SCALE GENOMIC DNA]</scope>
    <source>
        <strain evidence="11 12">ST58-10</strain>
    </source>
</reference>
<keyword evidence="9 10" id="KW-0472">Membrane</keyword>
<dbReference type="STRING" id="1821621.A8C75_06370"/>
<comment type="subcellular location">
    <subcellularLocation>
        <location evidence="10">Cell inner membrane</location>
        <topology evidence="10">Multi-pass membrane protein</topology>
    </subcellularLocation>
</comment>
<keyword evidence="10" id="KW-1003">Cell membrane</keyword>
<dbReference type="PANTHER" id="PTHR30578">
    <property type="entry name" value="ELECTRON TRANSPORT COMPLEX PROTEIN RNFD"/>
    <property type="match status" value="1"/>
</dbReference>
<evidence type="ECO:0000256" key="8">
    <source>
        <dbReference type="ARBA" id="ARBA00022989"/>
    </source>
</evidence>
<feature type="modified residue" description="FMN phosphoryl threonine" evidence="10">
    <location>
        <position position="182"/>
    </location>
</feature>
<evidence type="ECO:0000256" key="9">
    <source>
        <dbReference type="ARBA" id="ARBA00023136"/>
    </source>
</evidence>
<feature type="transmembrane region" description="Helical" evidence="10">
    <location>
        <begin position="125"/>
        <end position="144"/>
    </location>
</feature>
<organism evidence="11 12">
    <name type="scientific">Marinobacterium aestuarii</name>
    <dbReference type="NCBI Taxonomy" id="1821621"/>
    <lineage>
        <taxon>Bacteria</taxon>
        <taxon>Pseudomonadati</taxon>
        <taxon>Pseudomonadota</taxon>
        <taxon>Gammaproteobacteria</taxon>
        <taxon>Oceanospirillales</taxon>
        <taxon>Oceanospirillaceae</taxon>
        <taxon>Marinobacterium</taxon>
    </lineage>
</organism>
<feature type="transmembrane region" description="Helical" evidence="10">
    <location>
        <begin position="20"/>
        <end position="41"/>
    </location>
</feature>
<evidence type="ECO:0000313" key="12">
    <source>
        <dbReference type="Proteomes" id="UP000078070"/>
    </source>
</evidence>
<dbReference type="Pfam" id="PF03116">
    <property type="entry name" value="NQR2_RnfD_RnfE"/>
    <property type="match status" value="1"/>
</dbReference>
<protein>
    <recommendedName>
        <fullName evidence="10">Ion-translocating oxidoreductase complex subunit D</fullName>
        <ecNumber evidence="10">7.-.-.-</ecNumber>
    </recommendedName>
    <alternativeName>
        <fullName evidence="10">Rnf electron transport complex subunit D</fullName>
    </alternativeName>
</protein>
<evidence type="ECO:0000256" key="1">
    <source>
        <dbReference type="ARBA" id="ARBA00022448"/>
    </source>
</evidence>
<comment type="cofactor">
    <cofactor evidence="10">
        <name>FMN</name>
        <dbReference type="ChEBI" id="CHEBI:58210"/>
    </cofactor>
</comment>
<keyword evidence="4 10" id="KW-0288">FMN</keyword>
<evidence type="ECO:0000256" key="2">
    <source>
        <dbReference type="ARBA" id="ARBA00022553"/>
    </source>
</evidence>
<dbReference type="NCBIfam" id="NF002011">
    <property type="entry name" value="PRK00816.1"/>
    <property type="match status" value="1"/>
</dbReference>
<keyword evidence="12" id="KW-1185">Reference proteome</keyword>
<gene>
    <name evidence="10" type="primary">rnfD</name>
    <name evidence="11" type="ORF">A8C75_06370</name>
</gene>
<keyword evidence="8 10" id="KW-1133">Transmembrane helix</keyword>
<dbReference type="KEGG" id="mars:A8C75_06370"/>
<dbReference type="HAMAP" id="MF_00462">
    <property type="entry name" value="RsxD_RnfD"/>
    <property type="match status" value="1"/>
</dbReference>
<proteinExistence type="inferred from homology"/>
<dbReference type="InterPro" id="IPR011303">
    <property type="entry name" value="RnfD_bac"/>
</dbReference>
<dbReference type="EMBL" id="CP015839">
    <property type="protein sequence ID" value="ANG62152.1"/>
    <property type="molecule type" value="Genomic_DNA"/>
</dbReference>
<dbReference type="AlphaFoldDB" id="A0A1A9EWF5"/>
<evidence type="ECO:0000256" key="7">
    <source>
        <dbReference type="ARBA" id="ARBA00022982"/>
    </source>
</evidence>
<accession>A0A1A9EWF5</accession>
<dbReference type="EC" id="7.-.-.-" evidence="10"/>
<evidence type="ECO:0000256" key="4">
    <source>
        <dbReference type="ARBA" id="ARBA00022643"/>
    </source>
</evidence>
<dbReference type="NCBIfam" id="TIGR01946">
    <property type="entry name" value="rnfD"/>
    <property type="match status" value="1"/>
</dbReference>
<dbReference type="Proteomes" id="UP000078070">
    <property type="component" value="Chromosome"/>
</dbReference>
<keyword evidence="6 10" id="KW-1278">Translocase</keyword>
<dbReference type="PANTHER" id="PTHR30578:SF0">
    <property type="entry name" value="ION-TRANSLOCATING OXIDOREDUCTASE COMPLEX SUBUNIT D"/>
    <property type="match status" value="1"/>
</dbReference>
<keyword evidence="2 10" id="KW-0597">Phosphoprotein</keyword>
<evidence type="ECO:0000256" key="10">
    <source>
        <dbReference type="HAMAP-Rule" id="MF_00462"/>
    </source>
</evidence>
<feature type="transmembrane region" description="Helical" evidence="10">
    <location>
        <begin position="293"/>
        <end position="310"/>
    </location>
</feature>
<keyword evidence="5 10" id="KW-0812">Transmembrane</keyword>
<feature type="transmembrane region" description="Helical" evidence="10">
    <location>
        <begin position="235"/>
        <end position="254"/>
    </location>
</feature>
<comment type="similarity">
    <text evidence="10">Belongs to the NqrB/RnfD family.</text>
</comment>
<keyword evidence="3 10" id="KW-0285">Flavoprotein</keyword>
<evidence type="ECO:0000313" key="11">
    <source>
        <dbReference type="EMBL" id="ANG62152.1"/>
    </source>
</evidence>
<dbReference type="RefSeq" id="WP_067379624.1">
    <property type="nucleotide sequence ID" value="NZ_CP015839.1"/>
</dbReference>
<keyword evidence="1 10" id="KW-0813">Transport</keyword>
<name>A0A1A9EWF5_9GAMM</name>